<comment type="caution">
    <text evidence="10">The sequence shown here is derived from an EMBL/GenBank/DDBJ whole genome shotgun (WGS) entry which is preliminary data.</text>
</comment>
<dbReference type="InterPro" id="IPR007594">
    <property type="entry name" value="RFT1"/>
</dbReference>
<feature type="transmembrane region" description="Helical" evidence="9">
    <location>
        <begin position="97"/>
        <end position="121"/>
    </location>
</feature>
<dbReference type="EMBL" id="CAXAJV020001288">
    <property type="protein sequence ID" value="CAL7937702.1"/>
    <property type="molecule type" value="Genomic_DNA"/>
</dbReference>
<feature type="transmembrane region" description="Helical" evidence="9">
    <location>
        <begin position="463"/>
        <end position="481"/>
    </location>
</feature>
<proteinExistence type="inferred from homology"/>
<dbReference type="PANTHER" id="PTHR13117">
    <property type="entry name" value="ENDOPLASMIC RETICULUM MULTISPAN TRANSMEMBRANE PROTEIN-RELATED"/>
    <property type="match status" value="1"/>
</dbReference>
<comment type="similarity">
    <text evidence="3 9">Belongs to the RFT1 family.</text>
</comment>
<dbReference type="Pfam" id="PF04506">
    <property type="entry name" value="Rft-1"/>
    <property type="match status" value="1"/>
</dbReference>
<feature type="transmembrane region" description="Helical" evidence="9">
    <location>
        <begin position="397"/>
        <end position="418"/>
    </location>
</feature>
<evidence type="ECO:0000256" key="6">
    <source>
        <dbReference type="ARBA" id="ARBA00022989"/>
    </source>
</evidence>
<organism evidence="10 11">
    <name type="scientific">Xylocopa violacea</name>
    <name type="common">Violet carpenter bee</name>
    <name type="synonym">Apis violacea</name>
    <dbReference type="NCBI Taxonomy" id="135666"/>
    <lineage>
        <taxon>Eukaryota</taxon>
        <taxon>Metazoa</taxon>
        <taxon>Ecdysozoa</taxon>
        <taxon>Arthropoda</taxon>
        <taxon>Hexapoda</taxon>
        <taxon>Insecta</taxon>
        <taxon>Pterygota</taxon>
        <taxon>Neoptera</taxon>
        <taxon>Endopterygota</taxon>
        <taxon>Hymenoptera</taxon>
        <taxon>Apocrita</taxon>
        <taxon>Aculeata</taxon>
        <taxon>Apoidea</taxon>
        <taxon>Anthophila</taxon>
        <taxon>Apidae</taxon>
        <taxon>Xylocopa</taxon>
        <taxon>Xylocopa</taxon>
    </lineage>
</organism>
<comment type="pathway">
    <text evidence="2">Protein modification; protein glycosylation.</text>
</comment>
<evidence type="ECO:0000313" key="11">
    <source>
        <dbReference type="Proteomes" id="UP001642520"/>
    </source>
</evidence>
<feature type="transmembrane region" description="Helical" evidence="9">
    <location>
        <begin position="501"/>
        <end position="520"/>
    </location>
</feature>
<dbReference type="Proteomes" id="UP001642520">
    <property type="component" value="Unassembled WGS sequence"/>
</dbReference>
<gene>
    <name evidence="10" type="ORF">XYLVIOL_LOCUS2865</name>
</gene>
<reference evidence="10 11" key="1">
    <citation type="submission" date="2024-08" db="EMBL/GenBank/DDBJ databases">
        <authorList>
            <person name="Will J Nash"/>
            <person name="Angela Man"/>
            <person name="Seanna McTaggart"/>
            <person name="Kendall Baker"/>
            <person name="Tom Barker"/>
            <person name="Leah Catchpole"/>
            <person name="Alex Durrant"/>
            <person name="Karim Gharbi"/>
            <person name="Naomi Irish"/>
            <person name="Gemy Kaithakottil"/>
            <person name="Debby Ku"/>
            <person name="Aaliyah Providence"/>
            <person name="Felix Shaw"/>
            <person name="David Swarbreck"/>
            <person name="Chris Watkins"/>
            <person name="Ann M. McCartney"/>
            <person name="Giulio Formenti"/>
            <person name="Alice Mouton"/>
            <person name="Noel Vella"/>
            <person name="Bjorn M von Reumont"/>
            <person name="Adriana Vella"/>
            <person name="Wilfried Haerty"/>
        </authorList>
    </citation>
    <scope>NUCLEOTIDE SEQUENCE [LARGE SCALE GENOMIC DNA]</scope>
</reference>
<name>A0ABP1NCX3_XYLVO</name>
<evidence type="ECO:0000313" key="10">
    <source>
        <dbReference type="EMBL" id="CAL7937702.1"/>
    </source>
</evidence>
<dbReference type="PANTHER" id="PTHR13117:SF5">
    <property type="entry name" value="PROTEIN RFT1 HOMOLOG"/>
    <property type="match status" value="1"/>
</dbReference>
<feature type="transmembrane region" description="Helical" evidence="9">
    <location>
        <begin position="193"/>
        <end position="220"/>
    </location>
</feature>
<feature type="transmembrane region" description="Helical" evidence="9">
    <location>
        <begin position="438"/>
        <end position="457"/>
    </location>
</feature>
<sequence>MTQNILKSSLENASFNIIFQILCRGVTFVLNAFVVRHVGQAVLGVINVRLLLLESMILFLSREPFMKACLTNTAEHNWAQVVNLLWMTSSKRTKCCIILYGYKNGVPICFFMSLMFGYIWLFVLSTSEALPSYYTFAVWAVALSCIIVLSSLIIQLVASAFLFVRLKIILDTIMIAIRTITFVPLILHNPENALLAFGVAQLVAAIFYTTSHYLYFHYYIKKINKCKLKRRMSLKDSSDEYVVREFPFKTVTDFLPGQLENKESYLDKKLTILTWSFFRQGILKQVLTEGERLIMTVMPVLTFTEQGTYEIVNNLGSLAARFIFRPIEDSGYFYFTQMVKRDKSINDQNPVKIQESVNVLTHLCSAVMSIGLVVLVFGQSYSSTLLWLYGGAKLTTYLPVLLMRAHCLAILLLGINGVTECYTNATADSATINKSNLIMIYESIAFLCASYLFAIWFGPVGFILGNCVNMSLRILHSIVFINKRYRDTVYHPLRGLVPKPVFSASLLIAALVTNVSHAYFFPDEKVLHLTIGVIMFMIVLVSWIYEHHDLIRLGTNKWYERRNRHKKSD</sequence>
<keyword evidence="5" id="KW-0256">Endoplasmic reticulum</keyword>
<comment type="subcellular location">
    <subcellularLocation>
        <location evidence="1 9">Endoplasmic reticulum membrane</location>
        <topology evidence="1 9">Multi-pass membrane protein</topology>
    </subcellularLocation>
</comment>
<keyword evidence="4 9" id="KW-0812">Transmembrane</keyword>
<keyword evidence="6 9" id="KW-1133">Transmembrane helix</keyword>
<feature type="transmembrane region" description="Helical" evidence="9">
    <location>
        <begin position="41"/>
        <end position="60"/>
    </location>
</feature>
<evidence type="ECO:0000256" key="7">
    <source>
        <dbReference type="ARBA" id="ARBA00023136"/>
    </source>
</evidence>
<evidence type="ECO:0000256" key="3">
    <source>
        <dbReference type="ARBA" id="ARBA00010288"/>
    </source>
</evidence>
<evidence type="ECO:0000256" key="9">
    <source>
        <dbReference type="RuleBase" id="RU365067"/>
    </source>
</evidence>
<feature type="transmembrane region" description="Helical" evidence="9">
    <location>
        <begin position="133"/>
        <end position="156"/>
    </location>
</feature>
<keyword evidence="7 9" id="KW-0472">Membrane</keyword>
<feature type="transmembrane region" description="Helical" evidence="9">
    <location>
        <begin position="168"/>
        <end position="187"/>
    </location>
</feature>
<evidence type="ECO:0000256" key="4">
    <source>
        <dbReference type="ARBA" id="ARBA00022692"/>
    </source>
</evidence>
<comment type="function">
    <text evidence="8 9">Intramembrane glycolipid transporter that operates in the biosynthetic pathway of dolichol-linked oligosaccharides, the glycan precursors employed in protein asparagine (N)-glycosylation. The sequential addition of sugars to dolichol pyrophosphate produces dolichol-linked oligosaccharides containing fourteen sugars, including two GlcNAcs, nine mannoses and three glucoses. Once assembled, the oligosaccharide is transferred from the lipid to nascent proteins by oligosaccharyltransferases. The assembly of dolichol-linked oligosaccharides begins on the cytosolic side of the endoplasmic reticulum membrane and finishes in its lumen. RFT1 could mediate the translocation of the cytosolically oriented intermediate DolPP-GlcNAc2Man5, produced by ALG11, into the ER lumen where dolichol-linked oligosaccharides assembly continues. However, the intramembrane lipid transporter activity could not be confirmed in vitro.</text>
</comment>
<evidence type="ECO:0000256" key="5">
    <source>
        <dbReference type="ARBA" id="ARBA00022824"/>
    </source>
</evidence>
<keyword evidence="11" id="KW-1185">Reference proteome</keyword>
<evidence type="ECO:0000256" key="1">
    <source>
        <dbReference type="ARBA" id="ARBA00004477"/>
    </source>
</evidence>
<feature type="transmembrane region" description="Helical" evidence="9">
    <location>
        <begin position="526"/>
        <end position="545"/>
    </location>
</feature>
<accession>A0ABP1NCX3</accession>
<evidence type="ECO:0000256" key="2">
    <source>
        <dbReference type="ARBA" id="ARBA00004922"/>
    </source>
</evidence>
<protein>
    <recommendedName>
        <fullName evidence="9">Protein RFT1 homolog</fullName>
    </recommendedName>
</protein>
<feature type="transmembrane region" description="Helical" evidence="9">
    <location>
        <begin position="12"/>
        <end position="35"/>
    </location>
</feature>
<feature type="transmembrane region" description="Helical" evidence="9">
    <location>
        <begin position="359"/>
        <end position="377"/>
    </location>
</feature>
<evidence type="ECO:0000256" key="8">
    <source>
        <dbReference type="ARBA" id="ARBA00045912"/>
    </source>
</evidence>